<protein>
    <submittedName>
        <fullName evidence="1">Uncharacterized protein</fullName>
    </submittedName>
</protein>
<comment type="caution">
    <text evidence="1">The sequence shown here is derived from an EMBL/GenBank/DDBJ whole genome shotgun (WGS) entry which is preliminary data.</text>
</comment>
<proteinExistence type="predicted"/>
<accession>A0A7Y2H3T4</accession>
<dbReference type="EMBL" id="JABDJR010000680">
    <property type="protein sequence ID" value="NNF08449.1"/>
    <property type="molecule type" value="Genomic_DNA"/>
</dbReference>
<evidence type="ECO:0000313" key="1">
    <source>
        <dbReference type="EMBL" id="NNF08449.1"/>
    </source>
</evidence>
<reference evidence="1 2" key="1">
    <citation type="submission" date="2020-03" db="EMBL/GenBank/DDBJ databases">
        <title>Metabolic flexibility allows generalist bacteria to become dominant in a frequently disturbed ecosystem.</title>
        <authorList>
            <person name="Chen Y.-J."/>
            <person name="Leung P.M."/>
            <person name="Bay S.K."/>
            <person name="Hugenholtz P."/>
            <person name="Kessler A.J."/>
            <person name="Shelley G."/>
            <person name="Waite D.W."/>
            <person name="Cook P.L."/>
            <person name="Greening C."/>
        </authorList>
    </citation>
    <scope>NUCLEOTIDE SEQUENCE [LARGE SCALE GENOMIC DNA]</scope>
    <source>
        <strain evidence="1">SS_bin_28</strain>
    </source>
</reference>
<dbReference type="AlphaFoldDB" id="A0A7Y2H3T4"/>
<name>A0A7Y2H3T4_UNCEI</name>
<gene>
    <name evidence="1" type="ORF">HKN21_16935</name>
</gene>
<sequence length="190" mass="20725">MTHPNLEQIALWVEDKLSSPAETQEHMNSGCVPCSEEATRLTNLGPIVREALFSNMPKETQDHLNAVVQTRIESLSAFLVASLVQDSYALEGVRGAATDTRHLRFESGDLAIVLQVEPGPKTGSSNLVGQIYAPDQYDLEGGKVQLLGEKGEALETTSDDLGEFFIDAIPEAPFTVEFSKDELKLRALIP</sequence>
<dbReference type="Proteomes" id="UP000547674">
    <property type="component" value="Unassembled WGS sequence"/>
</dbReference>
<evidence type="ECO:0000313" key="2">
    <source>
        <dbReference type="Proteomes" id="UP000547674"/>
    </source>
</evidence>
<organism evidence="1 2">
    <name type="scientific">Eiseniibacteriota bacterium</name>
    <dbReference type="NCBI Taxonomy" id="2212470"/>
    <lineage>
        <taxon>Bacteria</taxon>
        <taxon>Candidatus Eiseniibacteriota</taxon>
    </lineage>
</organism>